<dbReference type="GO" id="GO:0008234">
    <property type="term" value="F:cysteine-type peptidase activity"/>
    <property type="evidence" value="ECO:0007669"/>
    <property type="project" value="InterPro"/>
</dbReference>
<evidence type="ECO:0000313" key="6">
    <source>
        <dbReference type="EMBL" id="KAI5335197.1"/>
    </source>
</evidence>
<dbReference type="Pfam" id="PF02902">
    <property type="entry name" value="Peptidase_C48"/>
    <property type="match status" value="1"/>
</dbReference>
<comment type="similarity">
    <text evidence="1">Belongs to the peptidase C48 family.</text>
</comment>
<dbReference type="AlphaFoldDB" id="A0AAD4Z697"/>
<dbReference type="Proteomes" id="UP001054821">
    <property type="component" value="Chromosome 4"/>
</dbReference>
<comment type="caution">
    <text evidence="6">The sequence shown here is derived from an EMBL/GenBank/DDBJ whole genome shotgun (WGS) entry which is preliminary data.</text>
</comment>
<protein>
    <recommendedName>
        <fullName evidence="5">Ubiquitin-like protease family profile domain-containing protein</fullName>
    </recommendedName>
</protein>
<organism evidence="6 7">
    <name type="scientific">Prunus dulcis</name>
    <name type="common">Almond</name>
    <name type="synonym">Amygdalus dulcis</name>
    <dbReference type="NCBI Taxonomy" id="3755"/>
    <lineage>
        <taxon>Eukaryota</taxon>
        <taxon>Viridiplantae</taxon>
        <taxon>Streptophyta</taxon>
        <taxon>Embryophyta</taxon>
        <taxon>Tracheophyta</taxon>
        <taxon>Spermatophyta</taxon>
        <taxon>Magnoliopsida</taxon>
        <taxon>eudicotyledons</taxon>
        <taxon>Gunneridae</taxon>
        <taxon>Pentapetalae</taxon>
        <taxon>rosids</taxon>
        <taxon>fabids</taxon>
        <taxon>Rosales</taxon>
        <taxon>Rosaceae</taxon>
        <taxon>Amygdaloideae</taxon>
        <taxon>Amygdaleae</taxon>
        <taxon>Prunus</taxon>
    </lineage>
</organism>
<name>A0AAD4Z697_PRUDU</name>
<keyword evidence="7" id="KW-1185">Reference proteome</keyword>
<keyword evidence="2" id="KW-0645">Protease</keyword>
<evidence type="ECO:0000256" key="4">
    <source>
        <dbReference type="SAM" id="MobiDB-lite"/>
    </source>
</evidence>
<feature type="region of interest" description="Disordered" evidence="4">
    <location>
        <begin position="24"/>
        <end position="48"/>
    </location>
</feature>
<evidence type="ECO:0000256" key="3">
    <source>
        <dbReference type="ARBA" id="ARBA00022801"/>
    </source>
</evidence>
<dbReference type="InterPro" id="IPR038765">
    <property type="entry name" value="Papain-like_cys_pep_sf"/>
</dbReference>
<evidence type="ECO:0000256" key="1">
    <source>
        <dbReference type="ARBA" id="ARBA00005234"/>
    </source>
</evidence>
<gene>
    <name evidence="6" type="ORF">L3X38_025330</name>
</gene>
<evidence type="ECO:0000313" key="7">
    <source>
        <dbReference type="Proteomes" id="UP001054821"/>
    </source>
</evidence>
<dbReference type="Gene3D" id="3.40.395.10">
    <property type="entry name" value="Adenoviral Proteinase, Chain A"/>
    <property type="match status" value="1"/>
</dbReference>
<accession>A0AAD4Z697</accession>
<feature type="domain" description="Ubiquitin-like protease family profile" evidence="5">
    <location>
        <begin position="2"/>
        <end position="93"/>
    </location>
</feature>
<evidence type="ECO:0000259" key="5">
    <source>
        <dbReference type="Pfam" id="PF02902"/>
    </source>
</evidence>
<dbReference type="InterPro" id="IPR003653">
    <property type="entry name" value="Peptidase_C48_C"/>
</dbReference>
<evidence type="ECO:0000256" key="2">
    <source>
        <dbReference type="ARBA" id="ARBA00022670"/>
    </source>
</evidence>
<dbReference type="EMBL" id="JAJFAZ020000004">
    <property type="protein sequence ID" value="KAI5335197.1"/>
    <property type="molecule type" value="Genomic_DNA"/>
</dbReference>
<reference evidence="6 7" key="1">
    <citation type="journal article" date="2022" name="G3 (Bethesda)">
        <title>Whole-genome sequence and methylome profiling of the almond [Prunus dulcis (Mill.) D.A. Webb] cultivar 'Nonpareil'.</title>
        <authorList>
            <person name="D'Amico-Willman K.M."/>
            <person name="Ouma W.Z."/>
            <person name="Meulia T."/>
            <person name="Sideli G.M."/>
            <person name="Gradziel T.M."/>
            <person name="Fresnedo-Ramirez J."/>
        </authorList>
    </citation>
    <scope>NUCLEOTIDE SEQUENCE [LARGE SCALE GENOMIC DNA]</scope>
    <source>
        <strain evidence="6">Clone GOH B32 T37-40</strain>
    </source>
</reference>
<keyword evidence="3" id="KW-0378">Hydrolase</keyword>
<proteinExistence type="inferred from homology"/>
<dbReference type="GO" id="GO:0006508">
    <property type="term" value="P:proteolysis"/>
    <property type="evidence" value="ECO:0007669"/>
    <property type="project" value="UniProtKB-KW"/>
</dbReference>
<sequence length="110" mass="13171">MDSLPNRSVDEDMRNIVNTSIKIYNSHTSKQSSRKSPTWKNLQGTPRQPTNIECGYYVMRFMRDIFHDPGLVFKKNFDKKKEPVVYVQEHIDKVRLEWVEFENKQLHNNK</sequence>
<dbReference type="SUPFAM" id="SSF54001">
    <property type="entry name" value="Cysteine proteinases"/>
    <property type="match status" value="1"/>
</dbReference>